<proteinExistence type="inferred from homology"/>
<dbReference type="GO" id="GO:0006260">
    <property type="term" value="P:DNA replication"/>
    <property type="evidence" value="ECO:0007669"/>
    <property type="project" value="UniProtKB-KW"/>
</dbReference>
<dbReference type="InterPro" id="IPR019128">
    <property type="entry name" value="Dcc1"/>
</dbReference>
<gene>
    <name evidence="4" type="ORF">PACLA_8A087026</name>
</gene>
<evidence type="ECO:0000313" key="4">
    <source>
        <dbReference type="EMBL" id="CAB3983231.1"/>
    </source>
</evidence>
<name>A0A7D9HGJ3_PARCT</name>
<evidence type="ECO:0000313" key="5">
    <source>
        <dbReference type="Proteomes" id="UP001152795"/>
    </source>
</evidence>
<dbReference type="Pfam" id="PF09724">
    <property type="entry name" value="Dcc1"/>
    <property type="match status" value="1"/>
</dbReference>
<dbReference type="GO" id="GO:0000785">
    <property type="term" value="C:chromatin"/>
    <property type="evidence" value="ECO:0007669"/>
    <property type="project" value="TreeGrafter"/>
</dbReference>
<reference evidence="4" key="1">
    <citation type="submission" date="2020-04" db="EMBL/GenBank/DDBJ databases">
        <authorList>
            <person name="Alioto T."/>
            <person name="Alioto T."/>
            <person name="Gomez Garrido J."/>
        </authorList>
    </citation>
    <scope>NUCLEOTIDE SEQUENCE</scope>
    <source>
        <strain evidence="4">A484AB</strain>
    </source>
</reference>
<comment type="caution">
    <text evidence="4">The sequence shown here is derived from an EMBL/GenBank/DDBJ whole genome shotgun (WGS) entry which is preliminary data.</text>
</comment>
<evidence type="ECO:0000256" key="3">
    <source>
        <dbReference type="ARBA" id="ARBA00022705"/>
    </source>
</evidence>
<dbReference type="Proteomes" id="UP001152795">
    <property type="component" value="Unassembled WGS sequence"/>
</dbReference>
<organism evidence="4 5">
    <name type="scientific">Paramuricea clavata</name>
    <name type="common">Red gorgonian</name>
    <name type="synonym">Violescent sea-whip</name>
    <dbReference type="NCBI Taxonomy" id="317549"/>
    <lineage>
        <taxon>Eukaryota</taxon>
        <taxon>Metazoa</taxon>
        <taxon>Cnidaria</taxon>
        <taxon>Anthozoa</taxon>
        <taxon>Octocorallia</taxon>
        <taxon>Malacalcyonacea</taxon>
        <taxon>Plexauridae</taxon>
        <taxon>Paramuricea</taxon>
    </lineage>
</organism>
<evidence type="ECO:0000256" key="2">
    <source>
        <dbReference type="ARBA" id="ARBA00017682"/>
    </source>
</evidence>
<keyword evidence="5" id="KW-1185">Reference proteome</keyword>
<dbReference type="GO" id="GO:0000775">
    <property type="term" value="C:chromosome, centromeric region"/>
    <property type="evidence" value="ECO:0007669"/>
    <property type="project" value="TreeGrafter"/>
</dbReference>
<comment type="similarity">
    <text evidence="1">Belongs to the DCC1 family.</text>
</comment>
<protein>
    <recommendedName>
        <fullName evidence="2">Sister chromatid cohesion protein DCC1</fullName>
    </recommendedName>
</protein>
<dbReference type="OrthoDB" id="5199543at2759"/>
<dbReference type="PANTHER" id="PTHR13395">
    <property type="entry name" value="SISTER CHROMATID COHESION PROTEIN DCC1-RELATED"/>
    <property type="match status" value="1"/>
</dbReference>
<accession>A0A7D9HGJ3</accession>
<feature type="non-terminal residue" evidence="4">
    <location>
        <position position="61"/>
    </location>
</feature>
<dbReference type="EMBL" id="CACRXK020000590">
    <property type="protein sequence ID" value="CAB3983231.1"/>
    <property type="molecule type" value="Genomic_DNA"/>
</dbReference>
<keyword evidence="3" id="KW-0235">DNA replication</keyword>
<evidence type="ECO:0000256" key="1">
    <source>
        <dbReference type="ARBA" id="ARBA00007017"/>
    </source>
</evidence>
<dbReference type="PANTHER" id="PTHR13395:SF6">
    <property type="entry name" value="SISTER CHROMATID COHESION PROTEIN DCC1"/>
    <property type="match status" value="1"/>
</dbReference>
<dbReference type="GO" id="GO:0031390">
    <property type="term" value="C:Ctf18 RFC-like complex"/>
    <property type="evidence" value="ECO:0007669"/>
    <property type="project" value="InterPro"/>
</dbReference>
<dbReference type="AlphaFoldDB" id="A0A7D9HGJ3"/>
<dbReference type="GO" id="GO:0034088">
    <property type="term" value="P:maintenance of mitotic sister chromatid cohesion"/>
    <property type="evidence" value="ECO:0007669"/>
    <property type="project" value="TreeGrafter"/>
</dbReference>
<sequence>PAMRFNKLFKTREKWSLEDIQPYLADLESPGQSLKALLLKFARCSTDGAGNKVYNSKRPLN</sequence>